<accession>A0A6G4W9Z0</accession>
<dbReference type="AlphaFoldDB" id="A0A6G4W9Z0"/>
<reference evidence="2 3" key="1">
    <citation type="submission" date="2020-02" db="EMBL/GenBank/DDBJ databases">
        <title>Genome sequence of strain CCNWXJ40-4.</title>
        <authorList>
            <person name="Gao J."/>
            <person name="Sun J."/>
        </authorList>
    </citation>
    <scope>NUCLEOTIDE SEQUENCE [LARGE SCALE GENOMIC DNA]</scope>
    <source>
        <strain evidence="2 3">CCNWXJ 40-4</strain>
    </source>
</reference>
<dbReference type="Pfam" id="PF14384">
    <property type="entry name" value="BrnA_antitoxin"/>
    <property type="match status" value="1"/>
</dbReference>
<protein>
    <submittedName>
        <fullName evidence="2">BrnA antitoxin family protein</fullName>
    </submittedName>
</protein>
<dbReference type="InterPro" id="IPR025528">
    <property type="entry name" value="BrnA_antitoxin"/>
</dbReference>
<comment type="caution">
    <text evidence="2">The sequence shown here is derived from an EMBL/GenBank/DDBJ whole genome shotgun (WGS) entry which is preliminary data.</text>
</comment>
<organism evidence="2 3">
    <name type="scientific">Allomesorhizobium camelthorni</name>
    <dbReference type="NCBI Taxonomy" id="475069"/>
    <lineage>
        <taxon>Bacteria</taxon>
        <taxon>Pseudomonadati</taxon>
        <taxon>Pseudomonadota</taxon>
        <taxon>Alphaproteobacteria</taxon>
        <taxon>Hyphomicrobiales</taxon>
        <taxon>Phyllobacteriaceae</taxon>
        <taxon>Allomesorhizobium</taxon>
    </lineage>
</organism>
<evidence type="ECO:0000256" key="1">
    <source>
        <dbReference type="SAM" id="MobiDB-lite"/>
    </source>
</evidence>
<proteinExistence type="predicted"/>
<dbReference type="EMBL" id="JAAKZF010000008">
    <property type="protein sequence ID" value="NGO51394.1"/>
    <property type="molecule type" value="Genomic_DNA"/>
</dbReference>
<feature type="region of interest" description="Disordered" evidence="1">
    <location>
        <begin position="1"/>
        <end position="42"/>
    </location>
</feature>
<dbReference type="Proteomes" id="UP001642900">
    <property type="component" value="Unassembled WGS sequence"/>
</dbReference>
<sequence>MTRAKTKNQYEPGRGYTREDWDSVDSPELSDEELAQMKPAREVLPPEFFNAIEELRRSRGRPPVETPKKQITLRLDQDVIEKFRGTGRGWQSRMNEALKRAKI</sequence>
<gene>
    <name evidence="2" type="ORF">G6N73_09410</name>
</gene>
<feature type="compositionally biased region" description="Acidic residues" evidence="1">
    <location>
        <begin position="22"/>
        <end position="34"/>
    </location>
</feature>
<name>A0A6G4W9Z0_9HYPH</name>
<keyword evidence="3" id="KW-1185">Reference proteome</keyword>
<dbReference type="RefSeq" id="WP_165026531.1">
    <property type="nucleotide sequence ID" value="NZ_JAAKZF010000008.1"/>
</dbReference>
<evidence type="ECO:0000313" key="3">
    <source>
        <dbReference type="Proteomes" id="UP001642900"/>
    </source>
</evidence>
<evidence type="ECO:0000313" key="2">
    <source>
        <dbReference type="EMBL" id="NGO51394.1"/>
    </source>
</evidence>